<gene>
    <name evidence="1" type="ORF">SAMN06297397_2565</name>
</gene>
<proteinExistence type="predicted"/>
<evidence type="ECO:0000313" key="1">
    <source>
        <dbReference type="EMBL" id="SMC79975.1"/>
    </source>
</evidence>
<organism evidence="1 2">
    <name type="scientific">Aristaeella lactis</name>
    <dbReference type="NCBI Taxonomy" id="3046383"/>
    <lineage>
        <taxon>Bacteria</taxon>
        <taxon>Bacillati</taxon>
        <taxon>Bacillota</taxon>
        <taxon>Clostridia</taxon>
        <taxon>Eubacteriales</taxon>
        <taxon>Aristaeellaceae</taxon>
        <taxon>Aristaeella</taxon>
    </lineage>
</organism>
<reference evidence="1" key="1">
    <citation type="submission" date="2017-04" db="EMBL/GenBank/DDBJ databases">
        <authorList>
            <person name="Varghese N."/>
            <person name="Submissions S."/>
        </authorList>
    </citation>
    <scope>NUCLEOTIDE SEQUENCE</scope>
    <source>
        <strain evidence="1">WTE2008</strain>
    </source>
</reference>
<dbReference type="Proteomes" id="UP000192328">
    <property type="component" value="Unassembled WGS sequence"/>
</dbReference>
<name>A0AC61PNU6_9FIRM</name>
<accession>A0AC61PNU6</accession>
<evidence type="ECO:0000313" key="2">
    <source>
        <dbReference type="Proteomes" id="UP000192328"/>
    </source>
</evidence>
<keyword evidence="2" id="KW-1185">Reference proteome</keyword>
<sequence>MKKKLTAMLLALCMLLATLPALGEDASGTWYYVVADVNIGVFELREDGTADATVNGETVLTGTWTTAGTFVTISIEGDTLTLAYDGSTLTAEGFPMTLSREAGKVDFDTILLMNDPRFVTPEGMTAAEMEGIAKAFNEEMKKLGLSMEPPAERPETAAESETAELEVLNENFFVVKGYHDDYRAVYFAKVRNNNRFPVYISNGSMQVLNTEGVQVGEAKYLLPSGSAYLDAGEVSFIHLTADIPEDAEVTYTRQFEVQPKYIYARDIAIPTSDDGFTTGQTWPGENAMWVTVTNTTKDPVPDIHVVFALEDDNGTIWDIEYTTLYNGSLCSGSSIIMKTQADNDVMEYCKEHGIKLTAMEASAWASVR</sequence>
<comment type="caution">
    <text evidence="1">The sequence shown here is derived from an EMBL/GenBank/DDBJ whole genome shotgun (WGS) entry which is preliminary data.</text>
</comment>
<dbReference type="EMBL" id="FWXZ01000006">
    <property type="protein sequence ID" value="SMC79975.1"/>
    <property type="molecule type" value="Genomic_DNA"/>
</dbReference>
<protein>
    <submittedName>
        <fullName evidence="1">Uncharacterized protein</fullName>
    </submittedName>
</protein>